<dbReference type="GeneID" id="36291803"/>
<dbReference type="SUPFAM" id="SSF81383">
    <property type="entry name" value="F-box domain"/>
    <property type="match status" value="1"/>
</dbReference>
<feature type="domain" description="F-box" evidence="2">
    <location>
        <begin position="53"/>
        <end position="91"/>
    </location>
</feature>
<dbReference type="RefSeq" id="XP_024320366.1">
    <property type="nucleotide sequence ID" value="XM_024472307.1"/>
</dbReference>
<feature type="compositionally biased region" description="Basic and acidic residues" evidence="1">
    <location>
        <begin position="9"/>
        <end position="20"/>
    </location>
</feature>
<evidence type="ECO:0000256" key="1">
    <source>
        <dbReference type="SAM" id="MobiDB-lite"/>
    </source>
</evidence>
<organism evidence="3">
    <name type="scientific">Pseudogymnoascus destructans</name>
    <dbReference type="NCBI Taxonomy" id="655981"/>
    <lineage>
        <taxon>Eukaryota</taxon>
        <taxon>Fungi</taxon>
        <taxon>Dikarya</taxon>
        <taxon>Ascomycota</taxon>
        <taxon>Pezizomycotina</taxon>
        <taxon>Leotiomycetes</taxon>
        <taxon>Thelebolales</taxon>
        <taxon>Thelebolaceae</taxon>
        <taxon>Pseudogymnoascus</taxon>
    </lineage>
</organism>
<name>A0A177A1V4_9PEZI</name>
<accession>A0A177A1V4</accession>
<reference evidence="3" key="1">
    <citation type="submission" date="2016-03" db="EMBL/GenBank/DDBJ databases">
        <title>Updated assembly of Pseudogymnoascus destructans, the fungus causing white-nose syndrome of bats.</title>
        <authorList>
            <person name="Palmer J.M."/>
            <person name="Drees K.P."/>
            <person name="Foster J.T."/>
            <person name="Lindner D.L."/>
        </authorList>
    </citation>
    <scope>NUCLEOTIDE SEQUENCE [LARGE SCALE GENOMIC DNA]</scope>
    <source>
        <strain evidence="3">20631-21</strain>
    </source>
</reference>
<dbReference type="InterPro" id="IPR036047">
    <property type="entry name" value="F-box-like_dom_sf"/>
</dbReference>
<proteinExistence type="predicted"/>
<dbReference type="Gene3D" id="1.20.1280.50">
    <property type="match status" value="1"/>
</dbReference>
<dbReference type="OrthoDB" id="3438759at2759"/>
<evidence type="ECO:0000313" key="3">
    <source>
        <dbReference type="EMBL" id="OAF55063.1"/>
    </source>
</evidence>
<dbReference type="Proteomes" id="UP000077154">
    <property type="component" value="Unassembled WGS sequence"/>
</dbReference>
<evidence type="ECO:0000259" key="2">
    <source>
        <dbReference type="Pfam" id="PF12937"/>
    </source>
</evidence>
<feature type="non-terminal residue" evidence="3">
    <location>
        <position position="131"/>
    </location>
</feature>
<gene>
    <name evidence="3" type="ORF">VC83_08764</name>
</gene>
<dbReference type="AlphaFoldDB" id="A0A177A1V4"/>
<dbReference type="Pfam" id="PF12937">
    <property type="entry name" value="F-box-like"/>
    <property type="match status" value="1"/>
</dbReference>
<dbReference type="EMBL" id="KV441412">
    <property type="protein sequence ID" value="OAF55063.1"/>
    <property type="molecule type" value="Genomic_DNA"/>
</dbReference>
<sequence length="131" mass="15085">MPSILVSDTKGDDRACPEEAAKRKRSYSIFRENRDDNLRRKKSRLSSHISGPFSRLPTEISLQIISEIIDSRTLLRVCQVNKAFKGFLNMDSFRSAYTEEVRMGEYTSDNAIDTISKHIKKHQEAALMIFE</sequence>
<protein>
    <recommendedName>
        <fullName evidence="2">F-box domain-containing protein</fullName>
    </recommendedName>
</protein>
<feature type="region of interest" description="Disordered" evidence="1">
    <location>
        <begin position="1"/>
        <end position="20"/>
    </location>
</feature>
<dbReference type="InterPro" id="IPR001810">
    <property type="entry name" value="F-box_dom"/>
</dbReference>